<keyword evidence="1" id="KW-1133">Transmembrane helix</keyword>
<dbReference type="PANTHER" id="PTHR30373">
    <property type="entry name" value="UPF0603 PROTEIN YGCG"/>
    <property type="match status" value="1"/>
</dbReference>
<feature type="chain" id="PRO_5003669798" evidence="2">
    <location>
        <begin position="26"/>
        <end position="270"/>
    </location>
</feature>
<evidence type="ECO:0000313" key="5">
    <source>
        <dbReference type="Proteomes" id="UP000006457"/>
    </source>
</evidence>
<keyword evidence="2" id="KW-0732">Signal</keyword>
<dbReference type="PANTHER" id="PTHR30373:SF2">
    <property type="entry name" value="UPF0603 PROTEIN YGCG"/>
    <property type="match status" value="1"/>
</dbReference>
<gene>
    <name evidence="4" type="ORF">HMPREF1052_2185</name>
</gene>
<dbReference type="InterPro" id="IPR007621">
    <property type="entry name" value="TPM_dom"/>
</dbReference>
<evidence type="ECO:0000256" key="2">
    <source>
        <dbReference type="SAM" id="SignalP"/>
    </source>
</evidence>
<keyword evidence="5" id="KW-1185">Reference proteome</keyword>
<feature type="transmembrane region" description="Helical" evidence="1">
    <location>
        <begin position="180"/>
        <end position="198"/>
    </location>
</feature>
<evidence type="ECO:0000259" key="3">
    <source>
        <dbReference type="Pfam" id="PF04536"/>
    </source>
</evidence>
<dbReference type="eggNOG" id="COG1512">
    <property type="taxonomic scope" value="Bacteria"/>
</dbReference>
<dbReference type="Pfam" id="PF04536">
    <property type="entry name" value="TPM_phosphatase"/>
    <property type="match status" value="1"/>
</dbReference>
<accession>I3DGH6</accession>
<organism evidence="4 5">
    <name type="scientific">Pasteurella bettyae CCUG 2042</name>
    <dbReference type="NCBI Taxonomy" id="1095749"/>
    <lineage>
        <taxon>Bacteria</taxon>
        <taxon>Pseudomonadati</taxon>
        <taxon>Pseudomonadota</taxon>
        <taxon>Gammaproteobacteria</taxon>
        <taxon>Pasteurellales</taxon>
        <taxon>Pasteurellaceae</taxon>
        <taxon>Pasteurella</taxon>
    </lineage>
</organism>
<keyword evidence="1" id="KW-0812">Transmembrane</keyword>
<dbReference type="Gene3D" id="3.10.310.50">
    <property type="match status" value="1"/>
</dbReference>
<feature type="signal peptide" evidence="2">
    <location>
        <begin position="1"/>
        <end position="25"/>
    </location>
</feature>
<proteinExistence type="predicted"/>
<reference evidence="4 5" key="1">
    <citation type="submission" date="2012-03" db="EMBL/GenBank/DDBJ databases">
        <authorList>
            <person name="Harkins D.M."/>
            <person name="Madupu R."/>
            <person name="Durkin A.S."/>
            <person name="Torralba M."/>
            <person name="Methe B."/>
            <person name="Sutton G.G."/>
            <person name="Nelson K.E."/>
        </authorList>
    </citation>
    <scope>NUCLEOTIDE SEQUENCE [LARGE SCALE GENOMIC DNA]</scope>
    <source>
        <strain evidence="4 5">CCUG 2042</strain>
    </source>
</reference>
<protein>
    <submittedName>
        <fullName evidence="4">PF04536 domain protein</fullName>
    </submittedName>
</protein>
<feature type="domain" description="TPM" evidence="3">
    <location>
        <begin position="38"/>
        <end position="161"/>
    </location>
</feature>
<dbReference type="EMBL" id="AJSX01000014">
    <property type="protein sequence ID" value="EIJ70819.1"/>
    <property type="molecule type" value="Genomic_DNA"/>
</dbReference>
<keyword evidence="1" id="KW-0472">Membrane</keyword>
<dbReference type="RefSeq" id="WP_005759555.1">
    <property type="nucleotide sequence ID" value="NZ_AJSX01000014.1"/>
</dbReference>
<dbReference type="AlphaFoldDB" id="I3DGH6"/>
<name>I3DGH6_9PAST</name>
<dbReference type="PATRIC" id="fig|1095749.3.peg.628"/>
<sequence length="270" mass="29407">MDMLKVLRKSAVIFSLIFVSISVWAADFPASPTPFHYVNDYTKTLSENDKNYLENKLIQYSKETSSQISVVIVPTTGEYEVSDYAFALGDKWGIGRKHLNNGVLMLIAKNDHKIFIATGQGLEGALPDAFISQIIRQVMTPNFKQEQYAQGINGALDYIIAASKGEFDPHKIEESEFEKFIPFLMVLVFILVVFFGELRWRRPYVSPTNNHQLEQAILQEALRQRRRGNAAGFGTTIGGGSFGGGFGGGGSSGGGFGGGGFDGGGAGGSW</sequence>
<evidence type="ECO:0000313" key="4">
    <source>
        <dbReference type="EMBL" id="EIJ70819.1"/>
    </source>
</evidence>
<evidence type="ECO:0000256" key="1">
    <source>
        <dbReference type="SAM" id="Phobius"/>
    </source>
</evidence>
<dbReference type="Proteomes" id="UP000006457">
    <property type="component" value="Unassembled WGS sequence"/>
</dbReference>
<comment type="caution">
    <text evidence="4">The sequence shown here is derived from an EMBL/GenBank/DDBJ whole genome shotgun (WGS) entry which is preliminary data.</text>
</comment>